<feature type="coiled-coil region" evidence="1">
    <location>
        <begin position="230"/>
        <end position="287"/>
    </location>
</feature>
<reference evidence="4 5" key="1">
    <citation type="journal article" date="2024" name="Science">
        <title>Giant polyketide synthase enzymes in the biosynthesis of giant marine polyether toxins.</title>
        <authorList>
            <person name="Fallon T.R."/>
            <person name="Shende V.V."/>
            <person name="Wierzbicki I.H."/>
            <person name="Pendleton A.L."/>
            <person name="Watervoot N.F."/>
            <person name="Auber R.P."/>
            <person name="Gonzalez D.J."/>
            <person name="Wisecaver J.H."/>
            <person name="Moore B.S."/>
        </authorList>
    </citation>
    <scope>NUCLEOTIDE SEQUENCE [LARGE SCALE GENOMIC DNA]</scope>
    <source>
        <strain evidence="4 5">12B1</strain>
    </source>
</reference>
<dbReference type="SUPFAM" id="SSF48452">
    <property type="entry name" value="TPR-like"/>
    <property type="match status" value="1"/>
</dbReference>
<dbReference type="EMBL" id="JBGBPQ010000034">
    <property type="protein sequence ID" value="KAL1493526.1"/>
    <property type="molecule type" value="Genomic_DNA"/>
</dbReference>
<feature type="transmembrane region" description="Helical" evidence="3">
    <location>
        <begin position="498"/>
        <end position="516"/>
    </location>
</feature>
<organism evidence="4 5">
    <name type="scientific">Prymnesium parvum</name>
    <name type="common">Toxic golden alga</name>
    <dbReference type="NCBI Taxonomy" id="97485"/>
    <lineage>
        <taxon>Eukaryota</taxon>
        <taxon>Haptista</taxon>
        <taxon>Haptophyta</taxon>
        <taxon>Prymnesiophyceae</taxon>
        <taxon>Prymnesiales</taxon>
        <taxon>Prymnesiaceae</taxon>
        <taxon>Prymnesium</taxon>
    </lineage>
</organism>
<feature type="compositionally biased region" description="Basic and acidic residues" evidence="2">
    <location>
        <begin position="332"/>
        <end position="353"/>
    </location>
</feature>
<proteinExistence type="predicted"/>
<feature type="compositionally biased region" description="Acidic residues" evidence="2">
    <location>
        <begin position="388"/>
        <end position="399"/>
    </location>
</feature>
<keyword evidence="3" id="KW-1133">Transmembrane helix</keyword>
<keyword evidence="1" id="KW-0175">Coiled coil</keyword>
<dbReference type="PANTHER" id="PTHR46512">
    <property type="entry name" value="PEPTIDYLPROLYL ISOMERASE"/>
    <property type="match status" value="1"/>
</dbReference>
<comment type="caution">
    <text evidence="4">The sequence shown here is derived from an EMBL/GenBank/DDBJ whole genome shotgun (WGS) entry which is preliminary data.</text>
</comment>
<protein>
    <submittedName>
        <fullName evidence="4">Uncharacterized protein</fullName>
    </submittedName>
</protein>
<keyword evidence="3" id="KW-0472">Membrane</keyword>
<evidence type="ECO:0000313" key="5">
    <source>
        <dbReference type="Proteomes" id="UP001515480"/>
    </source>
</evidence>
<feature type="region of interest" description="Disordered" evidence="2">
    <location>
        <begin position="385"/>
        <end position="440"/>
    </location>
</feature>
<dbReference type="AlphaFoldDB" id="A0AB34I8D4"/>
<feature type="region of interest" description="Disordered" evidence="2">
    <location>
        <begin position="332"/>
        <end position="355"/>
    </location>
</feature>
<sequence length="517" mass="58700">MADNVLSSPGLMDPSTEFGNIMHHAMKIKGAQMEQDRRAFEKWPLYFQNTLWMRGPAVELREKPVHERLEPATRLKDEGNDRFKSGAYTQAIEQYEQALGSFRWAKQHDPDWKKKGIRDETIECMDERGEGETRDAVDEFLLSCYNNLAACYLARAGTGKPELGSTIDADYKLCVQACTAALELRPGNSKALYRRARALTEPLSAGDEATDAAIKDLSDAAASAPEDRAVRALLLKLKKQRAQTRKKEREDLSGLFGRGELYDQKSLAEQEERAKAERRLVEAIDKKRTPEDCEREALEAEEVIKSLRAKGRLEDAAALEVKVAEHRQQLQEFQRRREAEEKRKRLDPTRIDFAHPTAEQIEDAKQHGIDLHDPLVVAELQRLQKENEAEEGEEGEEEAEAPREARRGGWRKRLPPGGGGQPTPRARNRRPPPPDVSAIPLREIRRRLDDMRVDYADIVDDRPALEARLLAQYRRPEQWEPEDGDEPPEEAASAWASYAPYVALAAMAMALSMLYLM</sequence>
<dbReference type="InterPro" id="IPR050754">
    <property type="entry name" value="FKBP4/5/8-like"/>
</dbReference>
<gene>
    <name evidence="4" type="ORF">AB1Y20_017229</name>
</gene>
<dbReference type="Gene3D" id="1.25.40.10">
    <property type="entry name" value="Tetratricopeptide repeat domain"/>
    <property type="match status" value="1"/>
</dbReference>
<dbReference type="Proteomes" id="UP001515480">
    <property type="component" value="Unassembled WGS sequence"/>
</dbReference>
<name>A0AB34I8D4_PRYPA</name>
<keyword evidence="5" id="KW-1185">Reference proteome</keyword>
<dbReference type="InterPro" id="IPR011990">
    <property type="entry name" value="TPR-like_helical_dom_sf"/>
</dbReference>
<evidence type="ECO:0000256" key="3">
    <source>
        <dbReference type="SAM" id="Phobius"/>
    </source>
</evidence>
<keyword evidence="3" id="KW-0812">Transmembrane</keyword>
<dbReference type="PANTHER" id="PTHR46512:SF9">
    <property type="entry name" value="PEPTIDYLPROLYL ISOMERASE"/>
    <property type="match status" value="1"/>
</dbReference>
<evidence type="ECO:0000256" key="2">
    <source>
        <dbReference type="SAM" id="MobiDB-lite"/>
    </source>
</evidence>
<evidence type="ECO:0000313" key="4">
    <source>
        <dbReference type="EMBL" id="KAL1493526.1"/>
    </source>
</evidence>
<accession>A0AB34I8D4</accession>
<evidence type="ECO:0000256" key="1">
    <source>
        <dbReference type="SAM" id="Coils"/>
    </source>
</evidence>